<protein>
    <submittedName>
        <fullName evidence="1">Uncharacterized protein</fullName>
    </submittedName>
</protein>
<organism evidence="1 2">
    <name type="scientific">Cristinia sonorae</name>
    <dbReference type="NCBI Taxonomy" id="1940300"/>
    <lineage>
        <taxon>Eukaryota</taxon>
        <taxon>Fungi</taxon>
        <taxon>Dikarya</taxon>
        <taxon>Basidiomycota</taxon>
        <taxon>Agaricomycotina</taxon>
        <taxon>Agaricomycetes</taxon>
        <taxon>Agaricomycetidae</taxon>
        <taxon>Agaricales</taxon>
        <taxon>Pleurotineae</taxon>
        <taxon>Stephanosporaceae</taxon>
        <taxon>Cristinia</taxon>
    </lineage>
</organism>
<keyword evidence="2" id="KW-1185">Reference proteome</keyword>
<reference evidence="1" key="1">
    <citation type="journal article" date="2021" name="New Phytol.">
        <title>Evolutionary innovations through gain and loss of genes in the ectomycorrhizal Boletales.</title>
        <authorList>
            <person name="Wu G."/>
            <person name="Miyauchi S."/>
            <person name="Morin E."/>
            <person name="Kuo A."/>
            <person name="Drula E."/>
            <person name="Varga T."/>
            <person name="Kohler A."/>
            <person name="Feng B."/>
            <person name="Cao Y."/>
            <person name="Lipzen A."/>
            <person name="Daum C."/>
            <person name="Hundley H."/>
            <person name="Pangilinan J."/>
            <person name="Johnson J."/>
            <person name="Barry K."/>
            <person name="LaButti K."/>
            <person name="Ng V."/>
            <person name="Ahrendt S."/>
            <person name="Min B."/>
            <person name="Choi I.G."/>
            <person name="Park H."/>
            <person name="Plett J.M."/>
            <person name="Magnuson J."/>
            <person name="Spatafora J.W."/>
            <person name="Nagy L.G."/>
            <person name="Henrissat B."/>
            <person name="Grigoriev I.V."/>
            <person name="Yang Z.L."/>
            <person name="Xu J."/>
            <person name="Martin F.M."/>
        </authorList>
    </citation>
    <scope>NUCLEOTIDE SEQUENCE</scope>
    <source>
        <strain evidence="1">KKN 215</strain>
    </source>
</reference>
<dbReference type="Gene3D" id="1.25.40.10">
    <property type="entry name" value="Tetratricopeptide repeat domain"/>
    <property type="match status" value="1"/>
</dbReference>
<name>A0A8K0XUI7_9AGAR</name>
<gene>
    <name evidence="1" type="ORF">BXZ70DRAFT_273821</name>
</gene>
<dbReference type="Proteomes" id="UP000813824">
    <property type="component" value="Unassembled WGS sequence"/>
</dbReference>
<dbReference type="EMBL" id="JAEVFJ010000002">
    <property type="protein sequence ID" value="KAH8107072.1"/>
    <property type="molecule type" value="Genomic_DNA"/>
</dbReference>
<dbReference type="AlphaFoldDB" id="A0A8K0XUI7"/>
<comment type="caution">
    <text evidence="1">The sequence shown here is derived from an EMBL/GenBank/DDBJ whole genome shotgun (WGS) entry which is preliminary data.</text>
</comment>
<dbReference type="OrthoDB" id="2524554at2759"/>
<dbReference type="SUPFAM" id="SSF48452">
    <property type="entry name" value="TPR-like"/>
    <property type="match status" value="1"/>
</dbReference>
<proteinExistence type="predicted"/>
<evidence type="ECO:0000313" key="1">
    <source>
        <dbReference type="EMBL" id="KAH8107072.1"/>
    </source>
</evidence>
<sequence>MLASRIRFLRAHTPHTRSLCPRVRHYSVPVKRSDLPPAFSAKRYAGHAEFALDFFRRFIKFTAIGVVGVAFTTFTLWEGAHMYVENVELVPDIDPEVHKWEWDLEEERWGRGPSGGTDSGLGVKGSHAVRSAWMAQNWGVGTASKAPSPGMSGRHPGSGTGPGGLSVVEARLEIAQAFLAVALQIAASRTEKLRPHTLVELQQRHANILERMGTRETLHEARRVLERVWASLPGQGIEAARTALKLGDINRRLGDDEDALDWWARALQLVQEQNSRVPVTAPPTTPASVPSSPLAQRTLISTLVSLSAFYATARQLPQAQSLEESALALLRSIRQPDSLETAPPPQALHALYILHRSSLLSIHLAEVLYAQRNGTQASLEWLARAAESSERVALVLSGQPLIHPDAPQSKIPHPPSSETALLPLYAKSRAMHKPAASLLRDARRTAAEAWNLMGILTEDSKAPGSQKQAFECYERALGWAGVSGDRAGAVGKAGEGTLEADWKLLWNNYVRARNALKKEEK</sequence>
<evidence type="ECO:0000313" key="2">
    <source>
        <dbReference type="Proteomes" id="UP000813824"/>
    </source>
</evidence>
<dbReference type="InterPro" id="IPR011990">
    <property type="entry name" value="TPR-like_helical_dom_sf"/>
</dbReference>
<accession>A0A8K0XUI7</accession>